<gene>
    <name evidence="1" type="ORF">VNO77_02774</name>
</gene>
<dbReference type="Proteomes" id="UP001367508">
    <property type="component" value="Unassembled WGS sequence"/>
</dbReference>
<organism evidence="1 2">
    <name type="scientific">Canavalia gladiata</name>
    <name type="common">Sword bean</name>
    <name type="synonym">Dolichos gladiatus</name>
    <dbReference type="NCBI Taxonomy" id="3824"/>
    <lineage>
        <taxon>Eukaryota</taxon>
        <taxon>Viridiplantae</taxon>
        <taxon>Streptophyta</taxon>
        <taxon>Embryophyta</taxon>
        <taxon>Tracheophyta</taxon>
        <taxon>Spermatophyta</taxon>
        <taxon>Magnoliopsida</taxon>
        <taxon>eudicotyledons</taxon>
        <taxon>Gunneridae</taxon>
        <taxon>Pentapetalae</taxon>
        <taxon>rosids</taxon>
        <taxon>fabids</taxon>
        <taxon>Fabales</taxon>
        <taxon>Fabaceae</taxon>
        <taxon>Papilionoideae</taxon>
        <taxon>50 kb inversion clade</taxon>
        <taxon>NPAAA clade</taxon>
        <taxon>indigoferoid/millettioid clade</taxon>
        <taxon>Phaseoleae</taxon>
        <taxon>Canavalia</taxon>
    </lineage>
</organism>
<proteinExistence type="predicted"/>
<dbReference type="AlphaFoldDB" id="A0AAN9MU86"/>
<name>A0AAN9MU86_CANGL</name>
<reference evidence="1 2" key="1">
    <citation type="submission" date="2024-01" db="EMBL/GenBank/DDBJ databases">
        <title>The genomes of 5 underutilized Papilionoideae crops provide insights into root nodulation and disease resistanc.</title>
        <authorList>
            <person name="Jiang F."/>
        </authorList>
    </citation>
    <scope>NUCLEOTIDE SEQUENCE [LARGE SCALE GENOMIC DNA]</scope>
    <source>
        <strain evidence="1">LVBAO_FW01</strain>
        <tissue evidence="1">Leaves</tissue>
    </source>
</reference>
<comment type="caution">
    <text evidence="1">The sequence shown here is derived from an EMBL/GenBank/DDBJ whole genome shotgun (WGS) entry which is preliminary data.</text>
</comment>
<dbReference type="EMBL" id="JAYMYQ010000001">
    <property type="protein sequence ID" value="KAK7360762.1"/>
    <property type="molecule type" value="Genomic_DNA"/>
</dbReference>
<accession>A0AAN9MU86</accession>
<protein>
    <submittedName>
        <fullName evidence="1">Uncharacterized protein</fullName>
    </submittedName>
</protein>
<keyword evidence="2" id="KW-1185">Reference proteome</keyword>
<sequence length="112" mass="12561">MTSVRGVSMLTTKLDAYYYDWKTQQIHAIQAAKTQKLKSKVFPTFISYQGLEALVIQFHASQYSKSEIFAPCKETNMVLANPSYHQLEKTLGLEIINALILGTTLPAVLFSS</sequence>
<evidence type="ECO:0000313" key="1">
    <source>
        <dbReference type="EMBL" id="KAK7360762.1"/>
    </source>
</evidence>
<evidence type="ECO:0000313" key="2">
    <source>
        <dbReference type="Proteomes" id="UP001367508"/>
    </source>
</evidence>